<dbReference type="InterPro" id="IPR036322">
    <property type="entry name" value="WD40_repeat_dom_sf"/>
</dbReference>
<feature type="repeat" description="WD" evidence="3">
    <location>
        <begin position="158"/>
        <end position="199"/>
    </location>
</feature>
<evidence type="ECO:0000256" key="1">
    <source>
        <dbReference type="ARBA" id="ARBA00022574"/>
    </source>
</evidence>
<keyword evidence="6" id="KW-1185">Reference proteome</keyword>
<dbReference type="PANTHER" id="PTHR19856">
    <property type="entry name" value="WD-REPEATCONTAINING PROTEIN WDR1"/>
    <property type="match status" value="1"/>
</dbReference>
<evidence type="ECO:0000313" key="5">
    <source>
        <dbReference type="EMBL" id="KAG5634451.1"/>
    </source>
</evidence>
<reference evidence="5" key="1">
    <citation type="submission" date="2021-02" db="EMBL/GenBank/DDBJ databases">
        <authorList>
            <person name="Nieuwenhuis M."/>
            <person name="Van De Peppel L.J.J."/>
        </authorList>
    </citation>
    <scope>NUCLEOTIDE SEQUENCE</scope>
    <source>
        <strain evidence="5">D49</strain>
    </source>
</reference>
<gene>
    <name evidence="5" type="ORF">H0H81_001907</name>
</gene>
<dbReference type="OrthoDB" id="2306at2759"/>
<dbReference type="GO" id="GO:0030042">
    <property type="term" value="P:actin filament depolymerization"/>
    <property type="evidence" value="ECO:0007669"/>
    <property type="project" value="TreeGrafter"/>
</dbReference>
<organism evidence="5 6">
    <name type="scientific">Sphagnurus paluster</name>
    <dbReference type="NCBI Taxonomy" id="117069"/>
    <lineage>
        <taxon>Eukaryota</taxon>
        <taxon>Fungi</taxon>
        <taxon>Dikarya</taxon>
        <taxon>Basidiomycota</taxon>
        <taxon>Agaricomycotina</taxon>
        <taxon>Agaricomycetes</taxon>
        <taxon>Agaricomycetidae</taxon>
        <taxon>Agaricales</taxon>
        <taxon>Tricholomatineae</taxon>
        <taxon>Lyophyllaceae</taxon>
        <taxon>Sphagnurus</taxon>
    </lineage>
</organism>
<evidence type="ECO:0000259" key="4">
    <source>
        <dbReference type="Pfam" id="PF12894"/>
    </source>
</evidence>
<evidence type="ECO:0000256" key="3">
    <source>
        <dbReference type="PROSITE-ProRule" id="PRU00221"/>
    </source>
</evidence>
<evidence type="ECO:0000256" key="2">
    <source>
        <dbReference type="ARBA" id="ARBA00022737"/>
    </source>
</evidence>
<sequence length="284" mass="30080">MAAALVSGPEATFLGGCADGRIISYRTTGETEHVPGASHSNFISGLASSPKNENIYSIGYDDRVREVQVKPSPSFTSTAQSTAAQPKSIAVSGDGTVFVAEVNVVEGFRDSQRVLNHTPKFTPSAIAAFESFVAIGGEDQKVRLNRWDGLALAEMAVLEGNKGVVSALAFSPDGKLLAAGDSTGRVALFDVQEKKLITSRWSFHSARINSLAWTPDSLHCASASLDTHVYVWSVAKPMKNIAIKNAAPGGANAVLWLEGEGYPQTLASTGADGCVRLWKVNFHV</sequence>
<proteinExistence type="predicted"/>
<dbReference type="InterPro" id="IPR015943">
    <property type="entry name" value="WD40/YVTN_repeat-like_dom_sf"/>
</dbReference>
<dbReference type="GO" id="GO:0030864">
    <property type="term" value="C:cortical actin cytoskeleton"/>
    <property type="evidence" value="ECO:0007669"/>
    <property type="project" value="TreeGrafter"/>
</dbReference>
<protein>
    <recommendedName>
        <fullName evidence="4">Anaphase-promoting complex subunit 4-like WD40 domain-containing protein</fullName>
    </recommendedName>
</protein>
<dbReference type="PROSITE" id="PS50082">
    <property type="entry name" value="WD_REPEATS_2"/>
    <property type="match status" value="2"/>
</dbReference>
<accession>A0A9P7K1L8</accession>
<name>A0A9P7K1L8_9AGAR</name>
<keyword evidence="2" id="KW-0677">Repeat</keyword>
<dbReference type="EMBL" id="JABCKI010006404">
    <property type="protein sequence ID" value="KAG5634451.1"/>
    <property type="molecule type" value="Genomic_DNA"/>
</dbReference>
<reference evidence="5" key="2">
    <citation type="submission" date="2021-10" db="EMBL/GenBank/DDBJ databases">
        <title>Phylogenomics reveals ancestral predisposition of the termite-cultivated fungus Termitomyces towards a domesticated lifestyle.</title>
        <authorList>
            <person name="Auxier B."/>
            <person name="Grum-Grzhimaylo A."/>
            <person name="Cardenas M.E."/>
            <person name="Lodge J.D."/>
            <person name="Laessoe T."/>
            <person name="Pedersen O."/>
            <person name="Smith M.E."/>
            <person name="Kuyper T.W."/>
            <person name="Franco-Molano E.A."/>
            <person name="Baroni T.J."/>
            <person name="Aanen D.K."/>
        </authorList>
    </citation>
    <scope>NUCLEOTIDE SEQUENCE</scope>
    <source>
        <strain evidence="5">D49</strain>
    </source>
</reference>
<keyword evidence="1 3" id="KW-0853">WD repeat</keyword>
<dbReference type="InterPro" id="IPR001680">
    <property type="entry name" value="WD40_rpt"/>
</dbReference>
<dbReference type="FunFam" id="2.130.10.10:FF:000167">
    <property type="entry name" value="Actin-interacting protein 1"/>
    <property type="match status" value="1"/>
</dbReference>
<dbReference type="SMART" id="SM00320">
    <property type="entry name" value="WD40"/>
    <property type="match status" value="4"/>
</dbReference>
<dbReference type="InterPro" id="IPR024977">
    <property type="entry name" value="Apc4-like_WD40_dom"/>
</dbReference>
<dbReference type="Pfam" id="PF12894">
    <property type="entry name" value="ANAPC4_WD40"/>
    <property type="match status" value="1"/>
</dbReference>
<feature type="repeat" description="WD" evidence="3">
    <location>
        <begin position="201"/>
        <end position="234"/>
    </location>
</feature>
<dbReference type="PANTHER" id="PTHR19856:SF0">
    <property type="entry name" value="WD REPEAT-CONTAINING PROTEIN 1"/>
    <property type="match status" value="1"/>
</dbReference>
<comment type="caution">
    <text evidence="5">The sequence shown here is derived from an EMBL/GenBank/DDBJ whole genome shotgun (WGS) entry which is preliminary data.</text>
</comment>
<dbReference type="Proteomes" id="UP000717328">
    <property type="component" value="Unassembled WGS sequence"/>
</dbReference>
<evidence type="ECO:0000313" key="6">
    <source>
        <dbReference type="Proteomes" id="UP000717328"/>
    </source>
</evidence>
<dbReference type="GO" id="GO:0051015">
    <property type="term" value="F:actin filament binding"/>
    <property type="evidence" value="ECO:0007669"/>
    <property type="project" value="TreeGrafter"/>
</dbReference>
<dbReference type="SUPFAM" id="SSF50978">
    <property type="entry name" value="WD40 repeat-like"/>
    <property type="match status" value="1"/>
</dbReference>
<dbReference type="Gene3D" id="2.130.10.10">
    <property type="entry name" value="YVTN repeat-like/Quinoprotein amine dehydrogenase"/>
    <property type="match status" value="1"/>
</dbReference>
<dbReference type="AlphaFoldDB" id="A0A9P7K1L8"/>
<dbReference type="PROSITE" id="PS50294">
    <property type="entry name" value="WD_REPEATS_REGION"/>
    <property type="match status" value="1"/>
</dbReference>
<feature type="domain" description="Anaphase-promoting complex subunit 4-like WD40" evidence="4">
    <location>
        <begin position="133"/>
        <end position="214"/>
    </location>
</feature>